<dbReference type="Proteomes" id="UP000298652">
    <property type="component" value="Chromosome 7"/>
</dbReference>
<feature type="region of interest" description="Disordered" evidence="1">
    <location>
        <begin position="64"/>
        <end position="114"/>
    </location>
</feature>
<sequence>METLVQAHTSPNACKHAHRAPSVHTTDKCSFTLLCITHGNREQKTIHRPIPSYLRVVAGVAPVPRVAPQERHRRTPNPTAATPSPSPHVSPPPEARAAARRAAAGQNRPSRAGLARIWQHRRGVVIAAAVLRSGGRCNRRRLARGSHFTWQTLGRRHGPPPAAGGGSATPGPGSKRPRPGGPSSTTTASTRGGTRPAFR</sequence>
<keyword evidence="3" id="KW-1185">Reference proteome</keyword>
<accession>A0A4U6TRF1</accession>
<feature type="compositionally biased region" description="Low complexity" evidence="1">
    <location>
        <begin position="181"/>
        <end position="199"/>
    </location>
</feature>
<feature type="region of interest" description="Disordered" evidence="1">
    <location>
        <begin position="148"/>
        <end position="199"/>
    </location>
</feature>
<organism evidence="2 3">
    <name type="scientific">Setaria viridis</name>
    <name type="common">Green bristlegrass</name>
    <name type="synonym">Setaria italica subsp. viridis</name>
    <dbReference type="NCBI Taxonomy" id="4556"/>
    <lineage>
        <taxon>Eukaryota</taxon>
        <taxon>Viridiplantae</taxon>
        <taxon>Streptophyta</taxon>
        <taxon>Embryophyta</taxon>
        <taxon>Tracheophyta</taxon>
        <taxon>Spermatophyta</taxon>
        <taxon>Magnoliopsida</taxon>
        <taxon>Liliopsida</taxon>
        <taxon>Poales</taxon>
        <taxon>Poaceae</taxon>
        <taxon>PACMAD clade</taxon>
        <taxon>Panicoideae</taxon>
        <taxon>Panicodae</taxon>
        <taxon>Paniceae</taxon>
        <taxon>Cenchrinae</taxon>
        <taxon>Setaria</taxon>
    </lineage>
</organism>
<gene>
    <name evidence="2" type="ORF">SEVIR_7G080066v2</name>
</gene>
<evidence type="ECO:0000256" key="1">
    <source>
        <dbReference type="SAM" id="MobiDB-lite"/>
    </source>
</evidence>
<name>A0A4U6TRF1_SETVI</name>
<dbReference type="EMBL" id="CM016558">
    <property type="protein sequence ID" value="TKW03995.1"/>
    <property type="molecule type" value="Genomic_DNA"/>
</dbReference>
<feature type="compositionally biased region" description="Pro residues" evidence="1">
    <location>
        <begin position="84"/>
        <end position="94"/>
    </location>
</feature>
<proteinExistence type="predicted"/>
<evidence type="ECO:0000313" key="2">
    <source>
        <dbReference type="EMBL" id="TKW03995.1"/>
    </source>
</evidence>
<dbReference type="AlphaFoldDB" id="A0A4U6TRF1"/>
<evidence type="ECO:0000313" key="3">
    <source>
        <dbReference type="Proteomes" id="UP000298652"/>
    </source>
</evidence>
<reference evidence="2" key="1">
    <citation type="submission" date="2019-03" db="EMBL/GenBank/DDBJ databases">
        <title>WGS assembly of Setaria viridis.</title>
        <authorList>
            <person name="Huang P."/>
            <person name="Jenkins J."/>
            <person name="Grimwood J."/>
            <person name="Barry K."/>
            <person name="Healey A."/>
            <person name="Mamidi S."/>
            <person name="Sreedasyam A."/>
            <person name="Shu S."/>
            <person name="Feldman M."/>
            <person name="Wu J."/>
            <person name="Yu Y."/>
            <person name="Chen C."/>
            <person name="Johnson J."/>
            <person name="Rokhsar D."/>
            <person name="Baxter I."/>
            <person name="Schmutz J."/>
            <person name="Brutnell T."/>
            <person name="Kellogg E."/>
        </authorList>
    </citation>
    <scope>NUCLEOTIDE SEQUENCE [LARGE SCALE GENOMIC DNA]</scope>
</reference>
<dbReference type="Gramene" id="TKW03995">
    <property type="protein sequence ID" value="TKW03995"/>
    <property type="gene ID" value="SEVIR_7G080066v2"/>
</dbReference>
<protein>
    <submittedName>
        <fullName evidence="2">Uncharacterized protein</fullName>
    </submittedName>
</protein>